<keyword evidence="1" id="KW-0472">Membrane</keyword>
<gene>
    <name evidence="2" type="ORF">ABV298_00360</name>
</gene>
<sequence length="166" mass="19256">MLQNYLKIAGRNLGKHFAFSLINIMGLALGMSCCLFIFLWVRDERAVDNFHENGRNLYTAYETLSANGVLTGNYRTPIRPRLRPLSDEFLMEDLPRSVPEVERVVFYATGYELPWGHPETIQAGDRKAKLKGARASRDFFYDVQLSARGRRSPNRPSRHWKYSHFQ</sequence>
<proteinExistence type="predicted"/>
<keyword evidence="1" id="KW-0812">Transmembrane</keyword>
<name>A0AAU8FM23_9BACT</name>
<dbReference type="PROSITE" id="PS51257">
    <property type="entry name" value="PROKAR_LIPOPROTEIN"/>
    <property type="match status" value="1"/>
</dbReference>
<feature type="transmembrane region" description="Helical" evidence="1">
    <location>
        <begin position="21"/>
        <end position="41"/>
    </location>
</feature>
<evidence type="ECO:0000256" key="1">
    <source>
        <dbReference type="SAM" id="Phobius"/>
    </source>
</evidence>
<accession>A0AAU8FM23</accession>
<organism evidence="2">
    <name type="scientific">Dyadobacter sp. 676</name>
    <dbReference type="NCBI Taxonomy" id="3088362"/>
    <lineage>
        <taxon>Bacteria</taxon>
        <taxon>Pseudomonadati</taxon>
        <taxon>Bacteroidota</taxon>
        <taxon>Cytophagia</taxon>
        <taxon>Cytophagales</taxon>
        <taxon>Spirosomataceae</taxon>
        <taxon>Dyadobacter</taxon>
    </lineage>
</organism>
<reference evidence="2" key="1">
    <citation type="submission" date="2024-06" db="EMBL/GenBank/DDBJ databases">
        <title>Sequencing and assembly of the genome of Dyadobacter sp. strain 676, a symbiont of Cyamopsis tetragonoloba.</title>
        <authorList>
            <person name="Guro P."/>
            <person name="Sazanova A."/>
            <person name="Kuznetsova I."/>
            <person name="Belimov A."/>
            <person name="Safronova V."/>
        </authorList>
    </citation>
    <scope>NUCLEOTIDE SEQUENCE</scope>
    <source>
        <strain evidence="2">676</strain>
    </source>
</reference>
<dbReference type="EMBL" id="CP159289">
    <property type="protein sequence ID" value="XCH24919.1"/>
    <property type="molecule type" value="Genomic_DNA"/>
</dbReference>
<dbReference type="AlphaFoldDB" id="A0AAU8FM23"/>
<keyword evidence="1" id="KW-1133">Transmembrane helix</keyword>
<protein>
    <submittedName>
        <fullName evidence="2">ABC transporter permease</fullName>
    </submittedName>
</protein>
<dbReference type="RefSeq" id="WP_353720226.1">
    <property type="nucleotide sequence ID" value="NZ_CP159289.1"/>
</dbReference>
<evidence type="ECO:0000313" key="2">
    <source>
        <dbReference type="EMBL" id="XCH24919.1"/>
    </source>
</evidence>